<dbReference type="OrthoDB" id="5598852at2759"/>
<dbReference type="AlphaFoldDB" id="G9P420"/>
<gene>
    <name evidence="1" type="ORF">TRIATDRAFT_204756</name>
</gene>
<dbReference type="EMBL" id="ABDG02000027">
    <property type="protein sequence ID" value="EHK41077.1"/>
    <property type="molecule type" value="Genomic_DNA"/>
</dbReference>
<comment type="caution">
    <text evidence="1">The sequence shown here is derived from an EMBL/GenBank/DDBJ whole genome shotgun (WGS) entry which is preliminary data.</text>
</comment>
<dbReference type="HOGENOM" id="CLU_038193_1_0_1"/>
<evidence type="ECO:0008006" key="3">
    <source>
        <dbReference type="Google" id="ProtNLM"/>
    </source>
</evidence>
<protein>
    <recommendedName>
        <fullName evidence="3">Aminoglycoside phosphotransferase domain-containing protein</fullName>
    </recommendedName>
</protein>
<evidence type="ECO:0000313" key="1">
    <source>
        <dbReference type="EMBL" id="EHK41077.1"/>
    </source>
</evidence>
<accession>G9P420</accession>
<dbReference type="eggNOG" id="ENOG502SKQB">
    <property type="taxonomic scope" value="Eukaryota"/>
</dbReference>
<organism evidence="1 2">
    <name type="scientific">Hypocrea atroviridis (strain ATCC 20476 / IMI 206040)</name>
    <name type="common">Trichoderma atroviride</name>
    <dbReference type="NCBI Taxonomy" id="452589"/>
    <lineage>
        <taxon>Eukaryota</taxon>
        <taxon>Fungi</taxon>
        <taxon>Dikarya</taxon>
        <taxon>Ascomycota</taxon>
        <taxon>Pezizomycotina</taxon>
        <taxon>Sordariomycetes</taxon>
        <taxon>Hypocreomycetidae</taxon>
        <taxon>Hypocreales</taxon>
        <taxon>Hypocreaceae</taxon>
        <taxon>Trichoderma</taxon>
    </lineage>
</organism>
<dbReference type="OMA" id="EKQTHIN"/>
<dbReference type="Proteomes" id="UP000005426">
    <property type="component" value="Unassembled WGS sequence"/>
</dbReference>
<dbReference type="STRING" id="452589.G9P420"/>
<sequence>MDPLEILELDTPDFFVSAGITRQACDDWLRRFHEGSFTPLPEQSNSSYSVCVGQDQDRILQFRLKPSPLDADAINLARRIYGSSVPAVVVEAQLGDDDGEKPPVLVYSIDCMRGTDYSSYLFFFAAAWNSPRQLCSEDRAVEKQTHINNLQSLLCLPVEFHPIIQACIKQMDAVMRLPMVVYHTNLSKESFTVDHECQLVGILSWSRLAIGPFGLNLHVLEEISGDFSLQYGRSDFFDHKDLQCLFWDSLSRAVGGLTPKKTRSIKVAMIVGFLQRWGLAWKLATYPGPEAASTVDEISQFNLAVMKSYLIDPTTRFEGVKELLA</sequence>
<name>G9P420_HYPAI</name>
<reference evidence="1 2" key="1">
    <citation type="journal article" date="2011" name="Genome Biol.">
        <title>Comparative genome sequence analysis underscores mycoparasitism as the ancestral life style of Trichoderma.</title>
        <authorList>
            <person name="Kubicek C.P."/>
            <person name="Herrera-Estrella A."/>
            <person name="Seidl-Seiboth V."/>
            <person name="Martinez D.A."/>
            <person name="Druzhinina I.S."/>
            <person name="Thon M."/>
            <person name="Zeilinger S."/>
            <person name="Casas-Flores S."/>
            <person name="Horwitz B.A."/>
            <person name="Mukherjee P.K."/>
            <person name="Mukherjee M."/>
            <person name="Kredics L."/>
            <person name="Alcaraz L.D."/>
            <person name="Aerts A."/>
            <person name="Antal Z."/>
            <person name="Atanasova L."/>
            <person name="Cervantes-Badillo M.G."/>
            <person name="Challacombe J."/>
            <person name="Chertkov O."/>
            <person name="McCluskey K."/>
            <person name="Coulpier F."/>
            <person name="Deshpande N."/>
            <person name="von Doehren H."/>
            <person name="Ebbole D.J."/>
            <person name="Esquivel-Naranjo E.U."/>
            <person name="Fekete E."/>
            <person name="Flipphi M."/>
            <person name="Glaser F."/>
            <person name="Gomez-Rodriguez E.Y."/>
            <person name="Gruber S."/>
            <person name="Han C."/>
            <person name="Henrissat B."/>
            <person name="Hermosa R."/>
            <person name="Hernandez-Onate M."/>
            <person name="Karaffa L."/>
            <person name="Kosti I."/>
            <person name="Le Crom S."/>
            <person name="Lindquist E."/>
            <person name="Lucas S."/>
            <person name="Luebeck M."/>
            <person name="Luebeck P.S."/>
            <person name="Margeot A."/>
            <person name="Metz B."/>
            <person name="Misra M."/>
            <person name="Nevalainen H."/>
            <person name="Omann M."/>
            <person name="Packer N."/>
            <person name="Perrone G."/>
            <person name="Uresti-Rivera E.E."/>
            <person name="Salamov A."/>
            <person name="Schmoll M."/>
            <person name="Seiboth B."/>
            <person name="Shapiro H."/>
            <person name="Sukno S."/>
            <person name="Tamayo-Ramos J.A."/>
            <person name="Tisch D."/>
            <person name="Wiest A."/>
            <person name="Wilkinson H.H."/>
            <person name="Zhang M."/>
            <person name="Coutinho P.M."/>
            <person name="Kenerley C.M."/>
            <person name="Monte E."/>
            <person name="Baker S.E."/>
            <person name="Grigoriev I.V."/>
        </authorList>
    </citation>
    <scope>NUCLEOTIDE SEQUENCE [LARGE SCALE GENOMIC DNA]</scope>
    <source>
        <strain evidence="2">ATCC 20476 / IMI 206040</strain>
    </source>
</reference>
<keyword evidence="2" id="KW-1185">Reference proteome</keyword>
<evidence type="ECO:0000313" key="2">
    <source>
        <dbReference type="Proteomes" id="UP000005426"/>
    </source>
</evidence>
<proteinExistence type="predicted"/>